<evidence type="ECO:0000256" key="11">
    <source>
        <dbReference type="RuleBase" id="RU000499"/>
    </source>
</evidence>
<dbReference type="Proteomes" id="UP000278627">
    <property type="component" value="Unassembled WGS sequence"/>
</dbReference>
<dbReference type="GO" id="GO:0006979">
    <property type="term" value="P:response to oxidative stress"/>
    <property type="evidence" value="ECO:0007669"/>
    <property type="project" value="InterPro"/>
</dbReference>
<evidence type="ECO:0000256" key="4">
    <source>
        <dbReference type="ARBA" id="ARBA00011881"/>
    </source>
</evidence>
<name>A0A0N4TKT8_BRUPA</name>
<keyword evidence="8 11" id="KW-0560">Oxidoreductase</keyword>
<dbReference type="WBParaSite" id="BPAG_0000897501-mRNA-1">
    <property type="protein sequence ID" value="BPAG_0000897501-mRNA-1"/>
    <property type="gene ID" value="BPAG_0000897501"/>
</dbReference>
<dbReference type="FunFam" id="3.40.30.10:FF:000283">
    <property type="entry name" value="Glutathione peroxidase"/>
    <property type="match status" value="1"/>
</dbReference>
<dbReference type="CDD" id="cd00340">
    <property type="entry name" value="GSH_Peroxidase"/>
    <property type="match status" value="1"/>
</dbReference>
<keyword evidence="6 11" id="KW-0575">Peroxidase</keyword>
<dbReference type="EMBL" id="UZAD01013143">
    <property type="protein sequence ID" value="VDN90123.1"/>
    <property type="molecule type" value="Genomic_DNA"/>
</dbReference>
<dbReference type="GO" id="GO:0005576">
    <property type="term" value="C:extracellular region"/>
    <property type="evidence" value="ECO:0007669"/>
    <property type="project" value="UniProtKB-SubCell"/>
</dbReference>
<feature type="chain" id="PRO_5043122052" description="Glutathione peroxidase" evidence="12">
    <location>
        <begin position="20"/>
        <end position="230"/>
    </location>
</feature>
<reference evidence="13 14" key="2">
    <citation type="submission" date="2018-11" db="EMBL/GenBank/DDBJ databases">
        <authorList>
            <consortium name="Pathogen Informatics"/>
        </authorList>
    </citation>
    <scope>NUCLEOTIDE SEQUENCE [LARGE SCALE GENOMIC DNA]</scope>
</reference>
<comment type="subunit">
    <text evidence="4">Homotetramer.</text>
</comment>
<evidence type="ECO:0000256" key="8">
    <source>
        <dbReference type="ARBA" id="ARBA00023002"/>
    </source>
</evidence>
<dbReference type="InterPro" id="IPR036249">
    <property type="entry name" value="Thioredoxin-like_sf"/>
</dbReference>
<sequence length="230" mass="26644">MSAQLLILSHMVLLQLIVAQLDFNLISAGPKIGKQFLKPKQCEITNQTVYDFQVQMLNGAQKSLAEYRNKVLLIVNVATYCAYTMQYRDFNPILESNSNGTLNILGFPCNQFYLQEPAENHELLSGLKYVRPGHGWEPHKNMHIFGKLEVNGENDHPLYKFLKERCPPTVPVIGKRHQLIYDPIGTNDVIWNFEKFLVDKKGRPRYRFHPENWVQGTAVKPYIDELEREI</sequence>
<dbReference type="Gene3D" id="3.40.30.10">
    <property type="entry name" value="Glutaredoxin"/>
    <property type="match status" value="1"/>
</dbReference>
<protein>
    <recommendedName>
        <fullName evidence="11">Glutathione peroxidase</fullName>
    </recommendedName>
</protein>
<accession>A0A0N4TKT8</accession>
<evidence type="ECO:0000256" key="6">
    <source>
        <dbReference type="ARBA" id="ARBA00022559"/>
    </source>
</evidence>
<dbReference type="STRING" id="6280.A0A0N4TKT8"/>
<dbReference type="AlphaFoldDB" id="A0A0N4TKT8"/>
<reference evidence="15" key="1">
    <citation type="submission" date="2017-02" db="UniProtKB">
        <authorList>
            <consortium name="WormBaseParasite"/>
        </authorList>
    </citation>
    <scope>IDENTIFICATION</scope>
</reference>
<comment type="function">
    <text evidence="10">Could inhibit the oxidative burst of leukocytes and neutralize the secondary products of lipid peroxidation, thus providing the resistance of these parasites to immune effector mechanisms and their persistence in the mammalian host. It may also be involved in the formation of cross-linking residues such as dityrosine, trityrosine and isotrityrosine identified in cuticular collagen. Highly cross-linked external cortex may also serve to protect the parasite from immune attack.</text>
</comment>
<evidence type="ECO:0000313" key="14">
    <source>
        <dbReference type="Proteomes" id="UP000278627"/>
    </source>
</evidence>
<keyword evidence="9" id="KW-0325">Glycoprotein</keyword>
<comment type="similarity">
    <text evidence="3 11">Belongs to the glutathione peroxidase family.</text>
</comment>
<evidence type="ECO:0000256" key="7">
    <source>
        <dbReference type="ARBA" id="ARBA00022729"/>
    </source>
</evidence>
<dbReference type="InterPro" id="IPR000889">
    <property type="entry name" value="Glutathione_peroxidase"/>
</dbReference>
<feature type="signal peptide" evidence="12">
    <location>
        <begin position="1"/>
        <end position="19"/>
    </location>
</feature>
<gene>
    <name evidence="13" type="ORF">BPAG_LOCUS8937</name>
</gene>
<dbReference type="Pfam" id="PF00255">
    <property type="entry name" value="GSHPx"/>
    <property type="match status" value="1"/>
</dbReference>
<evidence type="ECO:0000313" key="15">
    <source>
        <dbReference type="WBParaSite" id="BPAG_0000897501-mRNA-1"/>
    </source>
</evidence>
<comment type="catalytic activity">
    <reaction evidence="1">
        <text>2 glutathione + H2O2 = glutathione disulfide + 2 H2O</text>
        <dbReference type="Rhea" id="RHEA:16833"/>
        <dbReference type="ChEBI" id="CHEBI:15377"/>
        <dbReference type="ChEBI" id="CHEBI:16240"/>
        <dbReference type="ChEBI" id="CHEBI:57925"/>
        <dbReference type="ChEBI" id="CHEBI:58297"/>
        <dbReference type="EC" id="1.11.1.9"/>
    </reaction>
</comment>
<dbReference type="PANTHER" id="PTHR11592">
    <property type="entry name" value="GLUTATHIONE PEROXIDASE"/>
    <property type="match status" value="1"/>
</dbReference>
<keyword evidence="7 12" id="KW-0732">Signal</keyword>
<dbReference type="InterPro" id="IPR029760">
    <property type="entry name" value="GPX_CS"/>
</dbReference>
<keyword evidence="5" id="KW-0964">Secreted</keyword>
<proteinExistence type="inferred from homology"/>
<dbReference type="GO" id="GO:0004602">
    <property type="term" value="F:glutathione peroxidase activity"/>
    <property type="evidence" value="ECO:0007669"/>
    <property type="project" value="UniProtKB-EC"/>
</dbReference>
<dbReference type="PROSITE" id="PS00763">
    <property type="entry name" value="GLUTATHIONE_PEROXID_2"/>
    <property type="match status" value="1"/>
</dbReference>
<dbReference type="PROSITE" id="PS00460">
    <property type="entry name" value="GLUTATHIONE_PEROXID_1"/>
    <property type="match status" value="1"/>
</dbReference>
<keyword evidence="14" id="KW-1185">Reference proteome</keyword>
<evidence type="ECO:0000256" key="10">
    <source>
        <dbReference type="ARBA" id="ARBA00056507"/>
    </source>
</evidence>
<dbReference type="PROSITE" id="PS51355">
    <property type="entry name" value="GLUTATHIONE_PEROXID_3"/>
    <property type="match status" value="1"/>
</dbReference>
<dbReference type="SUPFAM" id="SSF52833">
    <property type="entry name" value="Thioredoxin-like"/>
    <property type="match status" value="1"/>
</dbReference>
<evidence type="ECO:0000256" key="5">
    <source>
        <dbReference type="ARBA" id="ARBA00022525"/>
    </source>
</evidence>
<organism evidence="15">
    <name type="scientific">Brugia pahangi</name>
    <name type="common">Filarial nematode worm</name>
    <dbReference type="NCBI Taxonomy" id="6280"/>
    <lineage>
        <taxon>Eukaryota</taxon>
        <taxon>Metazoa</taxon>
        <taxon>Ecdysozoa</taxon>
        <taxon>Nematoda</taxon>
        <taxon>Chromadorea</taxon>
        <taxon>Rhabditida</taxon>
        <taxon>Spirurina</taxon>
        <taxon>Spiruromorpha</taxon>
        <taxon>Filarioidea</taxon>
        <taxon>Onchocercidae</taxon>
        <taxon>Brugia</taxon>
    </lineage>
</organism>
<comment type="subcellular location">
    <subcellularLocation>
        <location evidence="2">Secreted</location>
    </subcellularLocation>
</comment>
<evidence type="ECO:0000256" key="9">
    <source>
        <dbReference type="ARBA" id="ARBA00023180"/>
    </source>
</evidence>
<evidence type="ECO:0000313" key="13">
    <source>
        <dbReference type="EMBL" id="VDN90123.1"/>
    </source>
</evidence>
<evidence type="ECO:0000256" key="2">
    <source>
        <dbReference type="ARBA" id="ARBA00004613"/>
    </source>
</evidence>
<dbReference type="InterPro" id="IPR029759">
    <property type="entry name" value="GPX_AS"/>
</dbReference>
<dbReference type="PANTHER" id="PTHR11592:SF88">
    <property type="entry name" value="GLUTATHIONE PEROXIDASE-RELATED"/>
    <property type="match status" value="1"/>
</dbReference>
<dbReference type="PRINTS" id="PR01011">
    <property type="entry name" value="GLUTPROXDASE"/>
</dbReference>
<evidence type="ECO:0000256" key="3">
    <source>
        <dbReference type="ARBA" id="ARBA00006926"/>
    </source>
</evidence>
<evidence type="ECO:0000256" key="12">
    <source>
        <dbReference type="SAM" id="SignalP"/>
    </source>
</evidence>
<evidence type="ECO:0000256" key="1">
    <source>
        <dbReference type="ARBA" id="ARBA00000217"/>
    </source>
</evidence>